<name>A0A974SLF7_9HYPH</name>
<proteinExistence type="predicted"/>
<protein>
    <submittedName>
        <fullName evidence="1">Uncharacterized protein</fullName>
    </submittedName>
</protein>
<reference evidence="1 2" key="1">
    <citation type="submission" date="2020-10" db="EMBL/GenBank/DDBJ databases">
        <title>Degradation of 1,4-Dioxane by Xanthobacter sp. YN2, via a Novel Group-2 Soluble Di-Iron Monooxygenase.</title>
        <authorList>
            <person name="Ma F."/>
            <person name="Wang Y."/>
            <person name="Yang J."/>
            <person name="Guo H."/>
            <person name="Su D."/>
            <person name="Yu L."/>
        </authorList>
    </citation>
    <scope>NUCLEOTIDE SEQUENCE [LARGE SCALE GENOMIC DNA]</scope>
    <source>
        <strain evidence="1 2">YN2</strain>
    </source>
</reference>
<gene>
    <name evidence="1" type="ORF">EZH22_14075</name>
</gene>
<sequence>MTAAPQLDRQIDTAHRFARDSALWLLGLCLRPDGQVAALPDRELGERALRGVRSGAATLLRASGVDDPELSERYQNLVGSLFLSEFDRLCAAWRTKGGRA</sequence>
<dbReference type="KEGG" id="xdi:EZH22_14075"/>
<evidence type="ECO:0000313" key="2">
    <source>
        <dbReference type="Proteomes" id="UP000596427"/>
    </source>
</evidence>
<accession>A0A974SLF7</accession>
<keyword evidence="2" id="KW-1185">Reference proteome</keyword>
<evidence type="ECO:0000313" key="1">
    <source>
        <dbReference type="EMBL" id="QRG09279.1"/>
    </source>
</evidence>
<dbReference type="RefSeq" id="WP_203196199.1">
    <property type="nucleotide sequence ID" value="NZ_CP063362.1"/>
</dbReference>
<dbReference type="EMBL" id="CP063362">
    <property type="protein sequence ID" value="QRG09279.1"/>
    <property type="molecule type" value="Genomic_DNA"/>
</dbReference>
<organism evidence="1 2">
    <name type="scientific">Xanthobacter dioxanivorans</name>
    <dbReference type="NCBI Taxonomy" id="2528964"/>
    <lineage>
        <taxon>Bacteria</taxon>
        <taxon>Pseudomonadati</taxon>
        <taxon>Pseudomonadota</taxon>
        <taxon>Alphaproteobacteria</taxon>
        <taxon>Hyphomicrobiales</taxon>
        <taxon>Xanthobacteraceae</taxon>
        <taxon>Xanthobacter</taxon>
    </lineage>
</organism>
<dbReference type="Proteomes" id="UP000596427">
    <property type="component" value="Chromosome"/>
</dbReference>
<dbReference type="AlphaFoldDB" id="A0A974SLF7"/>